<reference evidence="2" key="1">
    <citation type="journal article" date="2011" name="Nat. Biotechnol.">
        <title>The genomic sequence of the Chinese hamster ovary (CHO)-K1 cell line.</title>
        <authorList>
            <person name="Xu X."/>
            <person name="Nagarajan H."/>
            <person name="Lewis N.E."/>
            <person name="Pan S."/>
            <person name="Cai Z."/>
            <person name="Liu X."/>
            <person name="Chen W."/>
            <person name="Xie M."/>
            <person name="Wang W."/>
            <person name="Hammond S."/>
            <person name="Andersen M.R."/>
            <person name="Neff N."/>
            <person name="Passarelli B."/>
            <person name="Koh W."/>
            <person name="Fan H.C."/>
            <person name="Wang J."/>
            <person name="Gui Y."/>
            <person name="Lee K.H."/>
            <person name="Betenbaugh M.J."/>
            <person name="Quake S.R."/>
            <person name="Famili I."/>
            <person name="Palsson B.O."/>
            <person name="Wang J."/>
        </authorList>
    </citation>
    <scope>NUCLEOTIDE SEQUENCE [LARGE SCALE GENOMIC DNA]</scope>
    <source>
        <strain evidence="2">CHO K1 cell line</strain>
    </source>
</reference>
<dbReference type="STRING" id="10029.G3IDL1"/>
<dbReference type="InterPro" id="IPR018154">
    <property type="entry name" value="TLV/ENV_coat_polyprotein"/>
</dbReference>
<evidence type="ECO:0000313" key="1">
    <source>
        <dbReference type="EMBL" id="EGW14474.1"/>
    </source>
</evidence>
<protein>
    <submittedName>
        <fullName evidence="1">Envelope glycoprotein</fullName>
    </submittedName>
</protein>
<accession>G3IDL1</accession>
<dbReference type="CDD" id="cd09851">
    <property type="entry name" value="HTLV-1-like_HR1-HR2"/>
    <property type="match status" value="1"/>
</dbReference>
<sequence>MAVDKDIKELQTGLQNLKDSLVSLSEVVLQNRRGLDLVFLKEGGLCTALKEECCFYKDKTGLVQDSIEKVKTNLEKLTRFVKTQIDVMIKEPVTVHYHCLQTRDLEVAEEPELTEELTEPPRALDFSLRTPAYAPWNPWRVLTGTARS</sequence>
<dbReference type="EMBL" id="JH002070">
    <property type="protein sequence ID" value="EGW14474.1"/>
    <property type="molecule type" value="Genomic_DNA"/>
</dbReference>
<name>G3IDL1_CRIGR</name>
<dbReference type="PANTHER" id="PTHR10424:SF72">
    <property type="entry name" value="BC035947 PROTEIN-RELATED"/>
    <property type="match status" value="1"/>
</dbReference>
<keyword evidence="1" id="KW-0946">Virion</keyword>
<evidence type="ECO:0000313" key="2">
    <source>
        <dbReference type="Proteomes" id="UP000001075"/>
    </source>
</evidence>
<dbReference type="InParanoid" id="G3IDL1"/>
<proteinExistence type="predicted"/>
<dbReference type="Gene3D" id="1.10.287.210">
    <property type="match status" value="1"/>
</dbReference>
<dbReference type="Pfam" id="PF00429">
    <property type="entry name" value="TLV_coat"/>
    <property type="match status" value="1"/>
</dbReference>
<organism evidence="1 2">
    <name type="scientific">Cricetulus griseus</name>
    <name type="common">Chinese hamster</name>
    <name type="synonym">Cricetulus barabensis griseus</name>
    <dbReference type="NCBI Taxonomy" id="10029"/>
    <lineage>
        <taxon>Eukaryota</taxon>
        <taxon>Metazoa</taxon>
        <taxon>Chordata</taxon>
        <taxon>Craniata</taxon>
        <taxon>Vertebrata</taxon>
        <taxon>Euteleostomi</taxon>
        <taxon>Mammalia</taxon>
        <taxon>Eutheria</taxon>
        <taxon>Euarchontoglires</taxon>
        <taxon>Glires</taxon>
        <taxon>Rodentia</taxon>
        <taxon>Myomorpha</taxon>
        <taxon>Muroidea</taxon>
        <taxon>Cricetidae</taxon>
        <taxon>Cricetinae</taxon>
        <taxon>Cricetulus</taxon>
    </lineage>
</organism>
<dbReference type="AlphaFoldDB" id="G3IDL1"/>
<dbReference type="Proteomes" id="UP000001075">
    <property type="component" value="Unassembled WGS sequence"/>
</dbReference>
<keyword evidence="1" id="KW-0261">Viral envelope protein</keyword>
<dbReference type="SUPFAM" id="SSF58069">
    <property type="entry name" value="Virus ectodomain"/>
    <property type="match status" value="1"/>
</dbReference>
<dbReference type="PANTHER" id="PTHR10424">
    <property type="entry name" value="VIRAL ENVELOPE PROTEIN"/>
    <property type="match status" value="1"/>
</dbReference>
<gene>
    <name evidence="1" type="ORF">I79_021794</name>
</gene>